<dbReference type="EMBL" id="MFTJ01000050">
    <property type="protein sequence ID" value="OGI64490.1"/>
    <property type="molecule type" value="Genomic_DNA"/>
</dbReference>
<gene>
    <name evidence="3" type="ORF">A2642_01760</name>
</gene>
<dbReference type="InterPro" id="IPR002773">
    <property type="entry name" value="Deoxyhypusine_synthase"/>
</dbReference>
<dbReference type="InterPro" id="IPR036982">
    <property type="entry name" value="Deoxyhypusine_synthase_sf"/>
</dbReference>
<dbReference type="InterPro" id="IPR029035">
    <property type="entry name" value="DHS-like_NAD/FAD-binding_dom"/>
</dbReference>
<evidence type="ECO:0000256" key="1">
    <source>
        <dbReference type="ARBA" id="ARBA00009892"/>
    </source>
</evidence>
<reference evidence="3 4" key="1">
    <citation type="journal article" date="2016" name="Nat. Commun.">
        <title>Thousands of microbial genomes shed light on interconnected biogeochemical processes in an aquifer system.</title>
        <authorList>
            <person name="Anantharaman K."/>
            <person name="Brown C.T."/>
            <person name="Hug L.A."/>
            <person name="Sharon I."/>
            <person name="Castelle C.J."/>
            <person name="Probst A.J."/>
            <person name="Thomas B.C."/>
            <person name="Singh A."/>
            <person name="Wilkins M.J."/>
            <person name="Karaoz U."/>
            <person name="Brodie E.L."/>
            <person name="Williams K.H."/>
            <person name="Hubbard S.S."/>
            <person name="Banfield J.F."/>
        </authorList>
    </citation>
    <scope>NUCLEOTIDE SEQUENCE [LARGE SCALE GENOMIC DNA]</scope>
</reference>
<evidence type="ECO:0000313" key="4">
    <source>
        <dbReference type="Proteomes" id="UP000178700"/>
    </source>
</evidence>
<dbReference type="PANTHER" id="PTHR11703">
    <property type="entry name" value="DEOXYHYPUSINE SYNTHASE"/>
    <property type="match status" value="1"/>
</dbReference>
<comment type="caution">
    <text evidence="3">The sequence shown here is derived from an EMBL/GenBank/DDBJ whole genome shotgun (WGS) entry which is preliminary data.</text>
</comment>
<sequence length="322" mass="36134">MPKETMTLEGYPIIEGYDFEKGLDFSAFLQAYSKMGFQGTNLAQAMEVVRVMLREQAMIFLAYTSNMISSGNREIIKYLVKHKKVQVLVTSAGGIEEDIIKCLKPFVLGQFEASGRMLFEHGINRIGNVFVPNDRFAYFDLFMQEFLLEMYDRQKNEGKIFTPHELIREIGLKINDEKSVLYWAAKNDIPVFCPGLVDGSFGDMIFFFKQSHPDFYVDVAGEIKAIVDLTLNASTTGGIILGGGISKHFALNANIFREGFDYVVYVNTAQEFDGSDSGARVEEAITWGKVKPEALHVKVYCDATIAFPLLVAGAMVEEKKPK</sequence>
<dbReference type="Pfam" id="PF01916">
    <property type="entry name" value="DS"/>
    <property type="match status" value="1"/>
</dbReference>
<dbReference type="AlphaFoldDB" id="A0A1F6V469"/>
<dbReference type="GO" id="GO:0034038">
    <property type="term" value="F:deoxyhypusine synthase activity"/>
    <property type="evidence" value="ECO:0007669"/>
    <property type="project" value="TreeGrafter"/>
</dbReference>
<organism evidence="3 4">
    <name type="scientific">Candidatus Nomurabacteria bacterium RIFCSPHIGHO2_01_FULL_39_10</name>
    <dbReference type="NCBI Taxonomy" id="1801733"/>
    <lineage>
        <taxon>Bacteria</taxon>
        <taxon>Candidatus Nomuraibacteriota</taxon>
    </lineage>
</organism>
<evidence type="ECO:0000313" key="3">
    <source>
        <dbReference type="EMBL" id="OGI64490.1"/>
    </source>
</evidence>
<dbReference type="NCBIfam" id="NF003052">
    <property type="entry name" value="PRK03971.1"/>
    <property type="match status" value="1"/>
</dbReference>
<dbReference type="Proteomes" id="UP000178700">
    <property type="component" value="Unassembled WGS sequence"/>
</dbReference>
<dbReference type="PANTHER" id="PTHR11703:SF0">
    <property type="entry name" value="DEOXYHYPUSINE SYNTHASE"/>
    <property type="match status" value="1"/>
</dbReference>
<dbReference type="SUPFAM" id="SSF52467">
    <property type="entry name" value="DHS-like NAD/FAD-binding domain"/>
    <property type="match status" value="1"/>
</dbReference>
<proteinExistence type="inferred from homology"/>
<name>A0A1F6V469_9BACT</name>
<keyword evidence="2" id="KW-0520">NAD</keyword>
<evidence type="ECO:0000256" key="2">
    <source>
        <dbReference type="ARBA" id="ARBA00023027"/>
    </source>
</evidence>
<accession>A0A1F6V469</accession>
<dbReference type="NCBIfam" id="TIGR00321">
    <property type="entry name" value="dhys"/>
    <property type="match status" value="1"/>
</dbReference>
<protein>
    <submittedName>
        <fullName evidence="3">Deoxyhypusine synthase</fullName>
    </submittedName>
</protein>
<dbReference type="GO" id="GO:0005737">
    <property type="term" value="C:cytoplasm"/>
    <property type="evidence" value="ECO:0007669"/>
    <property type="project" value="TreeGrafter"/>
</dbReference>
<dbReference type="FunFam" id="3.40.910.10:FF:000010">
    <property type="entry name" value="Deoxyhypusine synthase"/>
    <property type="match status" value="1"/>
</dbReference>
<comment type="similarity">
    <text evidence="1">Belongs to the deoxyhypusine synthase family.</text>
</comment>
<dbReference type="Gene3D" id="3.40.910.10">
    <property type="entry name" value="Deoxyhypusine synthase"/>
    <property type="match status" value="1"/>
</dbReference>